<protein>
    <submittedName>
        <fullName evidence="1">Uncharacterized protein</fullName>
    </submittedName>
</protein>
<accession>A0A183LIK5</accession>
<gene>
    <name evidence="1" type="ORF">SMRZ_LOCUS3630</name>
</gene>
<dbReference type="Proteomes" id="UP000277204">
    <property type="component" value="Unassembled WGS sequence"/>
</dbReference>
<organism evidence="1 2">
    <name type="scientific">Schistosoma margrebowiei</name>
    <dbReference type="NCBI Taxonomy" id="48269"/>
    <lineage>
        <taxon>Eukaryota</taxon>
        <taxon>Metazoa</taxon>
        <taxon>Spiralia</taxon>
        <taxon>Lophotrochozoa</taxon>
        <taxon>Platyhelminthes</taxon>
        <taxon>Trematoda</taxon>
        <taxon>Digenea</taxon>
        <taxon>Strigeidida</taxon>
        <taxon>Schistosomatoidea</taxon>
        <taxon>Schistosomatidae</taxon>
        <taxon>Schistosoma</taxon>
    </lineage>
</organism>
<sequence>MLYSIILFFILFELSITKEIDVYQLPFVITKSGAMIITDHEEKMSLSQDLLLIHKDVSCTTKIDLKRPTEAEIKAKSGTRKVFQILSRVESDPNIASNDITNECCHVDSKMIERPNPNKFDLMKIPHSDSTINVAKHDSQNVPRPD</sequence>
<evidence type="ECO:0000313" key="2">
    <source>
        <dbReference type="Proteomes" id="UP000277204"/>
    </source>
</evidence>
<dbReference type="EMBL" id="UZAI01001065">
    <property type="protein sequence ID" value="VDO58673.1"/>
    <property type="molecule type" value="Genomic_DNA"/>
</dbReference>
<name>A0A183LIK5_9TREM</name>
<evidence type="ECO:0000313" key="1">
    <source>
        <dbReference type="EMBL" id="VDO58673.1"/>
    </source>
</evidence>
<keyword evidence="2" id="KW-1185">Reference proteome</keyword>
<proteinExistence type="predicted"/>
<dbReference type="AlphaFoldDB" id="A0A183LIK5"/>
<reference evidence="1 2" key="1">
    <citation type="submission" date="2018-11" db="EMBL/GenBank/DDBJ databases">
        <authorList>
            <consortium name="Pathogen Informatics"/>
        </authorList>
    </citation>
    <scope>NUCLEOTIDE SEQUENCE [LARGE SCALE GENOMIC DNA]</scope>
    <source>
        <strain evidence="1 2">Zambia</strain>
    </source>
</reference>